<dbReference type="CDD" id="cd11633">
    <property type="entry name" value="HR1_Rhophilin-1"/>
    <property type="match status" value="1"/>
</dbReference>
<feature type="compositionally biased region" description="Polar residues" evidence="4">
    <location>
        <begin position="595"/>
        <end position="615"/>
    </location>
</feature>
<dbReference type="SUPFAM" id="SSF50156">
    <property type="entry name" value="PDZ domain-like"/>
    <property type="match status" value="1"/>
</dbReference>
<dbReference type="KEGG" id="aplc:110982169"/>
<feature type="domain" description="PDZ" evidence="5">
    <location>
        <begin position="504"/>
        <end position="566"/>
    </location>
</feature>
<feature type="region of interest" description="Disordered" evidence="4">
    <location>
        <begin position="587"/>
        <end position="715"/>
    </location>
</feature>
<feature type="compositionally biased region" description="Basic and acidic residues" evidence="4">
    <location>
        <begin position="616"/>
        <end position="633"/>
    </location>
</feature>
<keyword evidence="8" id="KW-1185">Reference proteome</keyword>
<dbReference type="RefSeq" id="XP_022096108.1">
    <property type="nucleotide sequence ID" value="XM_022240416.1"/>
</dbReference>
<evidence type="ECO:0000259" key="7">
    <source>
        <dbReference type="PROSITE" id="PS51860"/>
    </source>
</evidence>
<dbReference type="PANTHER" id="PTHR23031:SF15">
    <property type="entry name" value="LD12055P"/>
    <property type="match status" value="1"/>
</dbReference>
<organism evidence="8 9">
    <name type="scientific">Acanthaster planci</name>
    <name type="common">Crown-of-thorns starfish</name>
    <dbReference type="NCBI Taxonomy" id="133434"/>
    <lineage>
        <taxon>Eukaryota</taxon>
        <taxon>Metazoa</taxon>
        <taxon>Echinodermata</taxon>
        <taxon>Eleutherozoa</taxon>
        <taxon>Asterozoa</taxon>
        <taxon>Asteroidea</taxon>
        <taxon>Valvatacea</taxon>
        <taxon>Valvatida</taxon>
        <taxon>Acanthasteridae</taxon>
        <taxon>Acanthaster</taxon>
    </lineage>
</organism>
<dbReference type="Gene3D" id="1.25.40.280">
    <property type="entry name" value="alix/aip1 like domains"/>
    <property type="match status" value="1"/>
</dbReference>
<dbReference type="PROSITE" id="PS51180">
    <property type="entry name" value="BRO1"/>
    <property type="match status" value="1"/>
</dbReference>
<dbReference type="AlphaFoldDB" id="A0A8B7YS47"/>
<reference evidence="9" key="1">
    <citation type="submission" date="2025-08" db="UniProtKB">
        <authorList>
            <consortium name="RefSeq"/>
        </authorList>
    </citation>
    <scope>IDENTIFICATION</scope>
</reference>
<dbReference type="InterPro" id="IPR001478">
    <property type="entry name" value="PDZ"/>
</dbReference>
<name>A0A8B7YS47_ACAPL</name>
<dbReference type="SMART" id="SM01041">
    <property type="entry name" value="BRO1"/>
    <property type="match status" value="1"/>
</dbReference>
<dbReference type="OMA" id="PPVHDYM"/>
<evidence type="ECO:0000256" key="1">
    <source>
        <dbReference type="ARBA" id="ARBA00010369"/>
    </source>
</evidence>
<dbReference type="SMART" id="SM00742">
    <property type="entry name" value="Hr1"/>
    <property type="match status" value="1"/>
</dbReference>
<proteinExistence type="inferred from homology"/>
<dbReference type="Gene3D" id="2.30.42.10">
    <property type="match status" value="1"/>
</dbReference>
<dbReference type="OrthoDB" id="64867at2759"/>
<feature type="domain" description="BRO1" evidence="6">
    <location>
        <begin position="105"/>
        <end position="490"/>
    </location>
</feature>
<dbReference type="Pfam" id="PF02185">
    <property type="entry name" value="HR1"/>
    <property type="match status" value="1"/>
</dbReference>
<dbReference type="GO" id="GO:0007165">
    <property type="term" value="P:signal transduction"/>
    <property type="evidence" value="ECO:0007669"/>
    <property type="project" value="InterPro"/>
</dbReference>
<evidence type="ECO:0000259" key="5">
    <source>
        <dbReference type="PROSITE" id="PS50106"/>
    </source>
</evidence>
<dbReference type="SMART" id="SM00228">
    <property type="entry name" value="PDZ"/>
    <property type="match status" value="1"/>
</dbReference>
<dbReference type="InterPro" id="IPR038499">
    <property type="entry name" value="BRO1_sf"/>
</dbReference>
<keyword evidence="2 3" id="KW-0175">Coiled coil</keyword>
<dbReference type="InterPro" id="IPR011072">
    <property type="entry name" value="HR1_rho-bd"/>
</dbReference>
<dbReference type="CDD" id="cd06712">
    <property type="entry name" value="PDZ_rhophilin-like"/>
    <property type="match status" value="1"/>
</dbReference>
<dbReference type="CTD" id="114822"/>
<comment type="similarity">
    <text evidence="1">Belongs to the RHPN family.</text>
</comment>
<evidence type="ECO:0000256" key="2">
    <source>
        <dbReference type="PROSITE-ProRule" id="PRU01207"/>
    </source>
</evidence>
<dbReference type="Pfam" id="PF00595">
    <property type="entry name" value="PDZ"/>
    <property type="match status" value="1"/>
</dbReference>
<dbReference type="Pfam" id="PF03097">
    <property type="entry name" value="BRO1"/>
    <property type="match status" value="1"/>
</dbReference>
<dbReference type="PROSITE" id="PS50106">
    <property type="entry name" value="PDZ"/>
    <property type="match status" value="1"/>
</dbReference>
<feature type="compositionally biased region" description="Basic and acidic residues" evidence="4">
    <location>
        <begin position="8"/>
        <end position="19"/>
    </location>
</feature>
<accession>A0A8B7YS47</accession>
<dbReference type="GO" id="GO:0051497">
    <property type="term" value="P:negative regulation of stress fiber assembly"/>
    <property type="evidence" value="ECO:0007669"/>
    <property type="project" value="TreeGrafter"/>
</dbReference>
<feature type="domain" description="REM-1" evidence="7">
    <location>
        <begin position="20"/>
        <end position="94"/>
    </location>
</feature>
<dbReference type="InterPro" id="IPR036034">
    <property type="entry name" value="PDZ_sf"/>
</dbReference>
<protein>
    <submittedName>
        <fullName evidence="9">Rhophilin-1-like</fullName>
    </submittedName>
</protein>
<evidence type="ECO:0000313" key="9">
    <source>
        <dbReference type="RefSeq" id="XP_022096108.1"/>
    </source>
</evidence>
<dbReference type="GeneID" id="110982169"/>
<dbReference type="Proteomes" id="UP000694845">
    <property type="component" value="Unplaced"/>
</dbReference>
<sequence>MLENGGSENKDTGPRRKGCDPLAQTVRGKLQNRRQKLNGQINKEMRMRAGAENLFRAASNRKIKEQVAMELSFVNSNLQLLKEELAEINSEVEAYQNDTLLRSVPLIPLGLKETKEIDVKLVFQDYILEHYSEDGADYEQEIQEFMELRQAMRTPKRTSEGVDLLFEYYNQLYFVENRFFPPDRHTSIYLTWYDALTGIPSVQRSIAFEKGSVLFNICSLYTQIGARQDRSTPEGIQEAITNLQLAAGGFRYLAANFSHAPSMDMSKPVLLMLDALMMGQVQECIFERRVLGGVAENVQTSFEVAQEAAVVSEAYSKVHQLMMHPKVKDYIPYSWISMVLVKSQHFKASSHYYAAMGYTDKESTYDQATLEQVFPTVYDEHRSLQVPRSQQERKRLSKAHIRQALMLHEEALRVHNLSKMLRKIDTLQEVLRQSHDRSMSCYTELDEEDDFFEMMDVPDIKGETELVLEPTAIDFTRVKVNDIFHKLGPLAIFNAGNNWSAPRMVDIQRGAEGFGFTVRGDSPVIIASVDRGYVASASGVKEGDFIVGVNGQIVKWSKHGEVVKQILSSQRLRIELVTPLGSEILHPQDKRRLNSSDSAGSSQTDMNGSVISGSSTKDRRQPSPKKSARDVPDGSRSLGRGKSPSRTKSPGRAKGPETVNHLGSKSLPRGATVNGNGSTGTGKKKERGNKGKASSSQKEGAKKARGVLNSKAGLW</sequence>
<feature type="coiled-coil region" evidence="3">
    <location>
        <begin position="64"/>
        <end position="98"/>
    </location>
</feature>
<dbReference type="PROSITE" id="PS51860">
    <property type="entry name" value="REM_1"/>
    <property type="match status" value="1"/>
</dbReference>
<dbReference type="Gene3D" id="1.10.287.160">
    <property type="entry name" value="HR1 repeat"/>
    <property type="match status" value="1"/>
</dbReference>
<evidence type="ECO:0000313" key="8">
    <source>
        <dbReference type="Proteomes" id="UP000694845"/>
    </source>
</evidence>
<dbReference type="PANTHER" id="PTHR23031">
    <property type="entry name" value="RHOPHILIN"/>
    <property type="match status" value="1"/>
</dbReference>
<evidence type="ECO:0000256" key="4">
    <source>
        <dbReference type="SAM" id="MobiDB-lite"/>
    </source>
</evidence>
<dbReference type="SUPFAM" id="SSF46585">
    <property type="entry name" value="HR1 repeat"/>
    <property type="match status" value="1"/>
</dbReference>
<dbReference type="InterPro" id="IPR047138">
    <property type="entry name" value="RHPN1_2"/>
</dbReference>
<feature type="region of interest" description="Disordered" evidence="4">
    <location>
        <begin position="1"/>
        <end position="21"/>
    </location>
</feature>
<gene>
    <name evidence="9" type="primary">LOC110982169</name>
</gene>
<dbReference type="InterPro" id="IPR004328">
    <property type="entry name" value="BRO1_dom"/>
</dbReference>
<evidence type="ECO:0000256" key="3">
    <source>
        <dbReference type="SAM" id="Coils"/>
    </source>
</evidence>
<evidence type="ECO:0000259" key="6">
    <source>
        <dbReference type="PROSITE" id="PS51180"/>
    </source>
</evidence>
<dbReference type="InterPro" id="IPR036274">
    <property type="entry name" value="HR1_rpt_sf"/>
</dbReference>